<comment type="caution">
    <text evidence="1">The sequence shown here is derived from an EMBL/GenBank/DDBJ whole genome shotgun (WGS) entry which is preliminary data.</text>
</comment>
<gene>
    <name evidence="1" type="ORF">EVA_21835</name>
</gene>
<organism evidence="1">
    <name type="scientific">gut metagenome</name>
    <dbReference type="NCBI Taxonomy" id="749906"/>
    <lineage>
        <taxon>unclassified sequences</taxon>
        <taxon>metagenomes</taxon>
        <taxon>organismal metagenomes</taxon>
    </lineage>
</organism>
<sequence>EGYAATVSRKCGIRDIDWLLK</sequence>
<reference evidence="1" key="1">
    <citation type="journal article" date="2012" name="PLoS ONE">
        <title>Gene sets for utilization of primary and secondary nutrition supplies in the distal gut of endangered iberian lynx.</title>
        <authorList>
            <person name="Alcaide M."/>
            <person name="Messina E."/>
            <person name="Richter M."/>
            <person name="Bargiela R."/>
            <person name="Peplies J."/>
            <person name="Huws S.A."/>
            <person name="Newbold C.J."/>
            <person name="Golyshin P.N."/>
            <person name="Simon M.A."/>
            <person name="Lopez G."/>
            <person name="Yakimov M.M."/>
            <person name="Ferrer M."/>
        </authorList>
    </citation>
    <scope>NUCLEOTIDE SEQUENCE</scope>
</reference>
<dbReference type="AlphaFoldDB" id="J9FKE2"/>
<name>J9FKE2_9ZZZZ</name>
<protein>
    <submittedName>
        <fullName evidence="1">Uncharacterized protein</fullName>
    </submittedName>
</protein>
<evidence type="ECO:0000313" key="1">
    <source>
        <dbReference type="EMBL" id="EJW90057.1"/>
    </source>
</evidence>
<accession>J9FKE2</accession>
<dbReference type="EMBL" id="AMCI01009074">
    <property type="protein sequence ID" value="EJW90057.1"/>
    <property type="molecule type" value="Genomic_DNA"/>
</dbReference>
<feature type="non-terminal residue" evidence="1">
    <location>
        <position position="1"/>
    </location>
</feature>
<proteinExistence type="predicted"/>